<accession>A0A7S3FTN7</accession>
<reference evidence="1" key="1">
    <citation type="submission" date="2021-01" db="EMBL/GenBank/DDBJ databases">
        <authorList>
            <person name="Corre E."/>
            <person name="Pelletier E."/>
            <person name="Niang G."/>
            <person name="Scheremetjew M."/>
            <person name="Finn R."/>
            <person name="Kale V."/>
            <person name="Holt S."/>
            <person name="Cochrane G."/>
            <person name="Meng A."/>
            <person name="Brown T."/>
            <person name="Cohen L."/>
        </authorList>
    </citation>
    <scope>NUCLEOTIDE SEQUENCE</scope>
    <source>
        <strain evidence="1">Ras09</strain>
    </source>
</reference>
<organism evidence="1">
    <name type="scientific">Strombidium rassoulzadegani</name>
    <dbReference type="NCBI Taxonomy" id="1082188"/>
    <lineage>
        <taxon>Eukaryota</taxon>
        <taxon>Sar</taxon>
        <taxon>Alveolata</taxon>
        <taxon>Ciliophora</taxon>
        <taxon>Intramacronucleata</taxon>
        <taxon>Spirotrichea</taxon>
        <taxon>Oligotrichia</taxon>
        <taxon>Strombidiidae</taxon>
        <taxon>Strombidium</taxon>
    </lineage>
</organism>
<evidence type="ECO:0000313" key="1">
    <source>
        <dbReference type="EMBL" id="CAE0231009.1"/>
    </source>
</evidence>
<proteinExistence type="predicted"/>
<dbReference type="EMBL" id="HBIA01005329">
    <property type="protein sequence ID" value="CAE0231009.1"/>
    <property type="molecule type" value="Transcribed_RNA"/>
</dbReference>
<gene>
    <name evidence="1" type="ORF">SRAS04492_LOCUS2804</name>
</gene>
<sequence length="189" mass="20776">MTVCGTPGSVLGLLALWVEESENLGLLTLLLRLVDAELVDHLSVVHLLREVLLLLPPAHLLPEILVLGDQGRLGEVRGQALPRPLPLTSFLRVDQGHAGLHQLISLLEVLENILLGALTFHPRVVVCLVKECVLLIVGAPELGRGLLLEVVVVVLIALQLVHEVRDHVRRLLLHREERIAGHSRLCLQL</sequence>
<protein>
    <submittedName>
        <fullName evidence="1">Uncharacterized protein</fullName>
    </submittedName>
</protein>
<name>A0A7S3FTN7_9SPIT</name>
<dbReference type="AlphaFoldDB" id="A0A7S3FTN7"/>